<keyword evidence="4" id="KW-0863">Zinc-finger</keyword>
<organism evidence="10 11">
    <name type="scientific">Characodon lateralis</name>
    <dbReference type="NCBI Taxonomy" id="208331"/>
    <lineage>
        <taxon>Eukaryota</taxon>
        <taxon>Metazoa</taxon>
        <taxon>Chordata</taxon>
        <taxon>Craniata</taxon>
        <taxon>Vertebrata</taxon>
        <taxon>Euteleostomi</taxon>
        <taxon>Actinopterygii</taxon>
        <taxon>Neopterygii</taxon>
        <taxon>Teleostei</taxon>
        <taxon>Neoteleostei</taxon>
        <taxon>Acanthomorphata</taxon>
        <taxon>Ovalentaria</taxon>
        <taxon>Atherinomorphae</taxon>
        <taxon>Cyprinodontiformes</taxon>
        <taxon>Goodeidae</taxon>
        <taxon>Characodon</taxon>
    </lineage>
</organism>
<comment type="subcellular location">
    <subcellularLocation>
        <location evidence="1">Nucleus</location>
    </subcellularLocation>
</comment>
<feature type="compositionally biased region" description="Polar residues" evidence="9">
    <location>
        <begin position="138"/>
        <end position="155"/>
    </location>
</feature>
<sequence>MQQRLLEDQIAVHRKAKKALSAKQRSAKRAGRAFAEEDAAQLRCISEQQGAVQKQLEQIRKQQKDHTELIEDYRTKQQQRILQIPTQNPLGQTMVPSKFHTGDPTPVHPPNIPGWTPGSGPPGPMSQRIPPYLTSQLPPTLPNNPQGPTHIQTPPSMRPVLTAPTPDFTMEPQGPLVGSHGASGDGATPQPQVKFDDNNPFSEGFLERERRERFKEQQERQRVQLMHEV</sequence>
<comment type="caution">
    <text evidence="10">The sequence shown here is derived from an EMBL/GenBank/DDBJ whole genome shotgun (WGS) entry which is preliminary data.</text>
</comment>
<keyword evidence="7" id="KW-0804">Transcription</keyword>
<keyword evidence="11" id="KW-1185">Reference proteome</keyword>
<keyword evidence="2" id="KW-0479">Metal-binding</keyword>
<evidence type="ECO:0000256" key="3">
    <source>
        <dbReference type="ARBA" id="ARBA00022737"/>
    </source>
</evidence>
<protein>
    <submittedName>
        <fullName evidence="10">Uncharacterized protein</fullName>
    </submittedName>
</protein>
<dbReference type="PANTHER" id="PTHR45888">
    <property type="entry name" value="HL01030P-RELATED"/>
    <property type="match status" value="1"/>
</dbReference>
<keyword evidence="5" id="KW-0862">Zinc</keyword>
<gene>
    <name evidence="10" type="ORF">CHARACLAT_032450</name>
</gene>
<evidence type="ECO:0000256" key="2">
    <source>
        <dbReference type="ARBA" id="ARBA00022723"/>
    </source>
</evidence>
<dbReference type="PANTHER" id="PTHR45888:SF1">
    <property type="entry name" value="HISTONE-LYSINE N-METHYLTRANSFERASE 2C"/>
    <property type="match status" value="1"/>
</dbReference>
<accession>A0ABU7DPS7</accession>
<keyword evidence="3" id="KW-0677">Repeat</keyword>
<evidence type="ECO:0000256" key="7">
    <source>
        <dbReference type="ARBA" id="ARBA00023163"/>
    </source>
</evidence>
<feature type="region of interest" description="Disordered" evidence="9">
    <location>
        <begin position="138"/>
        <end position="157"/>
    </location>
</feature>
<proteinExistence type="predicted"/>
<dbReference type="EMBL" id="JAHUTJ010030394">
    <property type="protein sequence ID" value="MED6276000.1"/>
    <property type="molecule type" value="Genomic_DNA"/>
</dbReference>
<name>A0ABU7DPS7_9TELE</name>
<evidence type="ECO:0000256" key="9">
    <source>
        <dbReference type="SAM" id="MobiDB-lite"/>
    </source>
</evidence>
<evidence type="ECO:0000313" key="10">
    <source>
        <dbReference type="EMBL" id="MED6276000.1"/>
    </source>
</evidence>
<evidence type="ECO:0000313" key="11">
    <source>
        <dbReference type="Proteomes" id="UP001352852"/>
    </source>
</evidence>
<dbReference type="Proteomes" id="UP001352852">
    <property type="component" value="Unassembled WGS sequence"/>
</dbReference>
<keyword evidence="6" id="KW-0805">Transcription regulation</keyword>
<evidence type="ECO:0000256" key="1">
    <source>
        <dbReference type="ARBA" id="ARBA00004123"/>
    </source>
</evidence>
<evidence type="ECO:0000256" key="8">
    <source>
        <dbReference type="ARBA" id="ARBA00023242"/>
    </source>
</evidence>
<evidence type="ECO:0000256" key="4">
    <source>
        <dbReference type="ARBA" id="ARBA00022771"/>
    </source>
</evidence>
<keyword evidence="8" id="KW-0539">Nucleus</keyword>
<evidence type="ECO:0000256" key="6">
    <source>
        <dbReference type="ARBA" id="ARBA00023015"/>
    </source>
</evidence>
<evidence type="ECO:0000256" key="5">
    <source>
        <dbReference type="ARBA" id="ARBA00022833"/>
    </source>
</evidence>
<feature type="region of interest" description="Disordered" evidence="9">
    <location>
        <begin position="171"/>
        <end position="205"/>
    </location>
</feature>
<reference evidence="10 11" key="1">
    <citation type="submission" date="2021-06" db="EMBL/GenBank/DDBJ databases">
        <authorList>
            <person name="Palmer J.M."/>
        </authorList>
    </citation>
    <scope>NUCLEOTIDE SEQUENCE [LARGE SCALE GENOMIC DNA]</scope>
    <source>
        <strain evidence="10 11">CL_MEX2019</strain>
        <tissue evidence="10">Muscle</tissue>
    </source>
</reference>